<evidence type="ECO:0000313" key="2">
    <source>
        <dbReference type="EMBL" id="KAF4610874.1"/>
    </source>
</evidence>
<dbReference type="EMBL" id="JAACJL010000058">
    <property type="protein sequence ID" value="KAF4610874.1"/>
    <property type="molecule type" value="Genomic_DNA"/>
</dbReference>
<organism evidence="2 3">
    <name type="scientific">Agrocybe pediades</name>
    <dbReference type="NCBI Taxonomy" id="84607"/>
    <lineage>
        <taxon>Eukaryota</taxon>
        <taxon>Fungi</taxon>
        <taxon>Dikarya</taxon>
        <taxon>Basidiomycota</taxon>
        <taxon>Agaricomycotina</taxon>
        <taxon>Agaricomycetes</taxon>
        <taxon>Agaricomycetidae</taxon>
        <taxon>Agaricales</taxon>
        <taxon>Agaricineae</taxon>
        <taxon>Strophariaceae</taxon>
        <taxon>Agrocybe</taxon>
    </lineage>
</organism>
<feature type="region of interest" description="Disordered" evidence="1">
    <location>
        <begin position="162"/>
        <end position="197"/>
    </location>
</feature>
<dbReference type="AlphaFoldDB" id="A0A8H4VK60"/>
<dbReference type="InterPro" id="IPR052982">
    <property type="entry name" value="SRP1/TIP1-like"/>
</dbReference>
<reference evidence="2 3" key="1">
    <citation type="submission" date="2019-12" db="EMBL/GenBank/DDBJ databases">
        <authorList>
            <person name="Floudas D."/>
            <person name="Bentzer J."/>
            <person name="Ahren D."/>
            <person name="Johansson T."/>
            <person name="Persson P."/>
            <person name="Tunlid A."/>
        </authorList>
    </citation>
    <scope>NUCLEOTIDE SEQUENCE [LARGE SCALE GENOMIC DNA]</scope>
    <source>
        <strain evidence="2 3">CBS 102.39</strain>
    </source>
</reference>
<accession>A0A8H4VK60</accession>
<feature type="region of interest" description="Disordered" evidence="1">
    <location>
        <begin position="266"/>
        <end position="298"/>
    </location>
</feature>
<evidence type="ECO:0000256" key="1">
    <source>
        <dbReference type="SAM" id="MobiDB-lite"/>
    </source>
</evidence>
<feature type="compositionally biased region" description="Polar residues" evidence="1">
    <location>
        <begin position="162"/>
        <end position="179"/>
    </location>
</feature>
<evidence type="ECO:0000313" key="3">
    <source>
        <dbReference type="Proteomes" id="UP000521872"/>
    </source>
</evidence>
<dbReference type="Proteomes" id="UP000521872">
    <property type="component" value="Unassembled WGS sequence"/>
</dbReference>
<dbReference type="PANTHER" id="PTHR40633:SF1">
    <property type="entry name" value="GPI ANCHORED SERINE-THREONINE RICH PROTEIN (AFU_ORTHOLOGUE AFUA_1G03630)"/>
    <property type="match status" value="1"/>
</dbReference>
<keyword evidence="3" id="KW-1185">Reference proteome</keyword>
<sequence>MELGWQRILHQSEDSRTILSTVKQPNSSHHIMFNKQTLVTALAIVLSAPLMTRAEVSPLEPGPGDVFRVGQTCHATWGADPDSKTAWKDMVIQLMTGSNDAMVDLTSESESTLRATSGQDGTLAGKAEFPCPAVYPYSAIYFYQFSSPHTEAKEWTTRFTIASASGDSSPPTNAKQPGTNEDIPWGTGTLGGADPSTGQVAQAAVANGTTGNQATIETILSAIGSLSSVLPLPSGNVSLLHSLNSTSTTSSSSMPTLGSSTGVPPRVTAIGTGAPNNAAPGGAQATAAPGNSEKAKGGAEVPLANAGSFLKGLLLTALTALVL</sequence>
<protein>
    <submittedName>
        <fullName evidence="2">Uncharacterized protein</fullName>
    </submittedName>
</protein>
<name>A0A8H4VK60_9AGAR</name>
<feature type="compositionally biased region" description="Low complexity" evidence="1">
    <location>
        <begin position="268"/>
        <end position="291"/>
    </location>
</feature>
<gene>
    <name evidence="2" type="ORF">D9613_007214</name>
</gene>
<proteinExistence type="predicted"/>
<dbReference type="PANTHER" id="PTHR40633">
    <property type="entry name" value="MATRIX PROTEIN, PUTATIVE (AFU_ORTHOLOGUE AFUA_8G05410)-RELATED"/>
    <property type="match status" value="1"/>
</dbReference>
<comment type="caution">
    <text evidence="2">The sequence shown here is derived from an EMBL/GenBank/DDBJ whole genome shotgun (WGS) entry which is preliminary data.</text>
</comment>